<reference evidence="2" key="1">
    <citation type="submission" date="2020-05" db="EMBL/GenBank/DDBJ databases">
        <authorList>
            <person name="Chiriac C."/>
            <person name="Salcher M."/>
            <person name="Ghai R."/>
            <person name="Kavagutti S V."/>
        </authorList>
    </citation>
    <scope>NUCLEOTIDE SEQUENCE</scope>
</reference>
<keyword evidence="1" id="KW-0472">Membrane</keyword>
<feature type="transmembrane region" description="Helical" evidence="1">
    <location>
        <begin position="12"/>
        <end position="40"/>
    </location>
</feature>
<sequence length="113" mass="11788">MRNENYRQNGNGNLLLAVSVVAGIAMLTAMLTAAICGFVLDSFQSSNSMVMLLTDAGVKSDDKNLERNLSAATVALKACRDLGWALGVGSAGVAGAILTRLWRQNASGGKREG</sequence>
<dbReference type="EMBL" id="LR797073">
    <property type="protein sequence ID" value="CAB4185107.1"/>
    <property type="molecule type" value="Genomic_DNA"/>
</dbReference>
<evidence type="ECO:0000313" key="2">
    <source>
        <dbReference type="EMBL" id="CAB4185107.1"/>
    </source>
</evidence>
<feature type="transmembrane region" description="Helical" evidence="1">
    <location>
        <begin position="82"/>
        <end position="102"/>
    </location>
</feature>
<accession>A0A6J5QRJ6</accession>
<evidence type="ECO:0000256" key="1">
    <source>
        <dbReference type="SAM" id="Phobius"/>
    </source>
</evidence>
<protein>
    <submittedName>
        <fullName evidence="2">Uncharacterized protein</fullName>
    </submittedName>
</protein>
<organism evidence="2">
    <name type="scientific">uncultured Caudovirales phage</name>
    <dbReference type="NCBI Taxonomy" id="2100421"/>
    <lineage>
        <taxon>Viruses</taxon>
        <taxon>Duplodnaviria</taxon>
        <taxon>Heunggongvirae</taxon>
        <taxon>Uroviricota</taxon>
        <taxon>Caudoviricetes</taxon>
        <taxon>Peduoviridae</taxon>
        <taxon>Maltschvirus</taxon>
        <taxon>Maltschvirus maltsch</taxon>
    </lineage>
</organism>
<proteinExistence type="predicted"/>
<keyword evidence="1" id="KW-1133">Transmembrane helix</keyword>
<keyword evidence="1" id="KW-0812">Transmembrane</keyword>
<name>A0A6J5QRJ6_9CAUD</name>
<gene>
    <name evidence="2" type="ORF">UFOVP1118_44</name>
</gene>